<accession>A0A5Q0L6U5</accession>
<protein>
    <submittedName>
        <fullName evidence="1">Uncharacterized protein</fullName>
    </submittedName>
</protein>
<dbReference type="RefSeq" id="WP_153286785.1">
    <property type="nucleotide sequence ID" value="NZ_CP045643.1"/>
</dbReference>
<sequence length="221" mass="24443">MREKPLSKIGDELVRLRHGLSRTSEDRTPPAGFGIDRSLVSGFVEGELSQQDEAELARQMAGLMPFHWSQPNSYASIMSQVTDHLGGQRDLVTWLDGFPGLPRLVARLYVLMGLLDQYSENAAVVTALRELRERTPYPAGLKGYLVPETDDDTLAGIAFRIEELLGDKEKGRAVDLALATTECLRQIAPRAAEMDPELGDLAELMDHSRQDIQDAAAEPRT</sequence>
<evidence type="ECO:0000313" key="1">
    <source>
        <dbReference type="EMBL" id="QFZ72416.1"/>
    </source>
</evidence>
<dbReference type="KEGG" id="sfy:GFH48_03315"/>
<dbReference type="AlphaFoldDB" id="A0A5Q0L6U5"/>
<gene>
    <name evidence="1" type="ORF">GFH48_03315</name>
</gene>
<evidence type="ECO:0000313" key="2">
    <source>
        <dbReference type="Proteomes" id="UP000326179"/>
    </source>
</evidence>
<dbReference type="EMBL" id="CP045643">
    <property type="protein sequence ID" value="QFZ72416.1"/>
    <property type="molecule type" value="Genomic_DNA"/>
</dbReference>
<dbReference type="Proteomes" id="UP000326179">
    <property type="component" value="Chromosome"/>
</dbReference>
<name>A0A5Q0L6U5_9ACTN</name>
<reference evidence="1 2" key="1">
    <citation type="submission" date="2019-10" db="EMBL/GenBank/DDBJ databases">
        <title>A novel species.</title>
        <authorList>
            <person name="Gao J."/>
        </authorList>
    </citation>
    <scope>NUCLEOTIDE SEQUENCE [LARGE SCALE GENOMIC DNA]</scope>
    <source>
        <strain evidence="1 2">QMT-28</strain>
    </source>
</reference>
<keyword evidence="2" id="KW-1185">Reference proteome</keyword>
<proteinExistence type="predicted"/>
<organism evidence="1 2">
    <name type="scientific">Streptomyces fagopyri</name>
    <dbReference type="NCBI Taxonomy" id="2662397"/>
    <lineage>
        <taxon>Bacteria</taxon>
        <taxon>Bacillati</taxon>
        <taxon>Actinomycetota</taxon>
        <taxon>Actinomycetes</taxon>
        <taxon>Kitasatosporales</taxon>
        <taxon>Streptomycetaceae</taxon>
        <taxon>Streptomyces</taxon>
    </lineage>
</organism>